<sequence length="491" mass="55765">MEHHEVVIIGAGISGLAAAELLDKHKVEYVIIEARDRIGGRIETNRKGLTEYDLGASWAHDTLTNPLFDKILEDNEIHNLYSLYYDDQYPLYFTKDRGPQYVSSNKIEQVVKELEKFIEIRYFEEIGKRDVSLKEIIAEYIRKQSRVLTKEQVLLAPQLARHLELWHGIGWEQMSSKFGLVDNVGRNCLFRNGYDKVIEQIHSKLDQNKILKNSIVKLIDRSTSTVKIELTDGRVINSNWVICTVPQSILQLPIGEIGAIEWRPSLPANIKGSLDNMSWGKLGKVVFEFDTAWWGHHDTDRFVALANSDNQLFEVWCQSTGASAKVGHTQPSPPSSESWDSPLLILNFHKIKNTPALLCFTQGTLTEYLEENPDRAWGYMEPILSRLANVDLDRDETQDNRVQVTPPVNTIVSQWTVDPFSRGSYAACKPGDDPTDLVIHLERGLDKVRFAGEHTILDGAGAVHGAWMSGRREAEHILIREGKLEGELNEW</sequence>
<dbReference type="GO" id="GO:0046208">
    <property type="term" value="P:spermine catabolic process"/>
    <property type="evidence" value="ECO:0007669"/>
    <property type="project" value="EnsemblFungi"/>
</dbReference>
<dbReference type="Proteomes" id="UP000029867">
    <property type="component" value="Unassembled WGS sequence"/>
</dbReference>
<feature type="domain" description="Amine oxidase" evidence="5">
    <location>
        <begin position="13"/>
        <end position="478"/>
    </location>
</feature>
<proteinExistence type="inferred from homology"/>
<dbReference type="EMBL" id="JQFK01000008">
    <property type="protein sequence ID" value="KGK39518.1"/>
    <property type="molecule type" value="Genomic_DNA"/>
</dbReference>
<keyword evidence="2 4" id="KW-0560">Oxidoreductase</keyword>
<dbReference type="HOGENOM" id="CLU_004498_10_1_1"/>
<dbReference type="Gene3D" id="3.90.660.10">
    <property type="match status" value="1"/>
</dbReference>
<name>A0A099P3C5_PICKU</name>
<dbReference type="PANTHER" id="PTHR10742">
    <property type="entry name" value="FLAVIN MONOAMINE OXIDASE"/>
    <property type="match status" value="1"/>
</dbReference>
<protein>
    <recommendedName>
        <fullName evidence="4">Amine oxidase</fullName>
        <ecNumber evidence="4">1.4.3.-</ecNumber>
    </recommendedName>
</protein>
<comment type="similarity">
    <text evidence="4">Belongs to the flavin monoamine oxidase family.</text>
</comment>
<dbReference type="InterPro" id="IPR002937">
    <property type="entry name" value="Amino_oxidase"/>
</dbReference>
<evidence type="ECO:0000313" key="7">
    <source>
        <dbReference type="Proteomes" id="UP000029867"/>
    </source>
</evidence>
<evidence type="ECO:0000256" key="1">
    <source>
        <dbReference type="ARBA" id="ARBA00001974"/>
    </source>
</evidence>
<dbReference type="PANTHER" id="PTHR10742:SF410">
    <property type="entry name" value="LYSINE-SPECIFIC HISTONE DEMETHYLASE 2"/>
    <property type="match status" value="1"/>
</dbReference>
<dbReference type="SUPFAM" id="SSF54373">
    <property type="entry name" value="FAD-linked reductases, C-terminal domain"/>
    <property type="match status" value="1"/>
</dbReference>
<evidence type="ECO:0000256" key="4">
    <source>
        <dbReference type="RuleBase" id="RU362067"/>
    </source>
</evidence>
<feature type="binding site" evidence="3">
    <location>
        <position position="360"/>
    </location>
    <ligand>
        <name>substrate</name>
    </ligand>
</feature>
<dbReference type="InterPro" id="IPR050281">
    <property type="entry name" value="Flavin_monoamine_oxidase"/>
</dbReference>
<organism evidence="6 7">
    <name type="scientific">Pichia kudriavzevii</name>
    <name type="common">Yeast</name>
    <name type="synonym">Issatchenkia orientalis</name>
    <dbReference type="NCBI Taxonomy" id="4909"/>
    <lineage>
        <taxon>Eukaryota</taxon>
        <taxon>Fungi</taxon>
        <taxon>Dikarya</taxon>
        <taxon>Ascomycota</taxon>
        <taxon>Saccharomycotina</taxon>
        <taxon>Pichiomycetes</taxon>
        <taxon>Pichiales</taxon>
        <taxon>Pichiaceae</taxon>
        <taxon>Pichia</taxon>
    </lineage>
</organism>
<accession>A0A099P3C5</accession>
<dbReference type="eggNOG" id="KOG0029">
    <property type="taxonomic scope" value="Eukaryota"/>
</dbReference>
<feature type="binding site" evidence="3">
    <location>
        <begin position="33"/>
        <end position="34"/>
    </location>
    <ligand>
        <name>FAD</name>
        <dbReference type="ChEBI" id="CHEBI:57692"/>
    </ligand>
</feature>
<feature type="binding site" evidence="3">
    <location>
        <position position="14"/>
    </location>
    <ligand>
        <name>FAD</name>
        <dbReference type="ChEBI" id="CHEBI:57692"/>
    </ligand>
</feature>
<gene>
    <name evidence="6" type="ORF">JL09_g1322</name>
</gene>
<evidence type="ECO:0000313" key="6">
    <source>
        <dbReference type="EMBL" id="KGK39518.1"/>
    </source>
</evidence>
<dbReference type="InterPro" id="IPR001613">
    <property type="entry name" value="Flavin_amine_oxidase"/>
</dbReference>
<reference evidence="7" key="1">
    <citation type="journal article" date="2014" name="Microb. Cell Fact.">
        <title>Exploiting Issatchenkia orientalis SD108 for succinic acid production.</title>
        <authorList>
            <person name="Xiao H."/>
            <person name="Shao Z."/>
            <person name="Jiang Y."/>
            <person name="Dole S."/>
            <person name="Zhao H."/>
        </authorList>
    </citation>
    <scope>NUCLEOTIDE SEQUENCE [LARGE SCALE GENOMIC DNA]</scope>
    <source>
        <strain evidence="7">SD108</strain>
    </source>
</reference>
<dbReference type="Pfam" id="PF01593">
    <property type="entry name" value="Amino_oxidase"/>
    <property type="match status" value="1"/>
</dbReference>
<dbReference type="Gene3D" id="3.50.50.60">
    <property type="entry name" value="FAD/NAD(P)-binding domain"/>
    <property type="match status" value="1"/>
</dbReference>
<keyword evidence="4" id="KW-0274">FAD</keyword>
<evidence type="ECO:0000259" key="5">
    <source>
        <dbReference type="Pfam" id="PF01593"/>
    </source>
</evidence>
<dbReference type="PRINTS" id="PR00757">
    <property type="entry name" value="AMINEOXDASEF"/>
</dbReference>
<dbReference type="InterPro" id="IPR036188">
    <property type="entry name" value="FAD/NAD-bd_sf"/>
</dbReference>
<keyword evidence="4" id="KW-0285">Flavoprotein</keyword>
<dbReference type="AlphaFoldDB" id="A0A099P3C5"/>
<comment type="caution">
    <text evidence="6">The sequence shown here is derived from an EMBL/GenBank/DDBJ whole genome shotgun (WGS) entry which is preliminary data.</text>
</comment>
<dbReference type="EC" id="1.4.3.-" evidence="4"/>
<dbReference type="GO" id="GO:0046592">
    <property type="term" value="F:polyamine oxidase activity"/>
    <property type="evidence" value="ECO:0007669"/>
    <property type="project" value="EnsemblFungi"/>
</dbReference>
<dbReference type="VEuPathDB" id="FungiDB:C5L36_0E03350"/>
<dbReference type="GO" id="GO:0015940">
    <property type="term" value="P:pantothenate biosynthetic process"/>
    <property type="evidence" value="ECO:0007669"/>
    <property type="project" value="EnsemblFungi"/>
</dbReference>
<feature type="binding site" evidence="3">
    <location>
        <position position="216"/>
    </location>
    <ligand>
        <name>FAD</name>
        <dbReference type="ChEBI" id="CHEBI:57692"/>
    </ligand>
</feature>
<evidence type="ECO:0000256" key="2">
    <source>
        <dbReference type="ARBA" id="ARBA00023002"/>
    </source>
</evidence>
<dbReference type="SUPFAM" id="SSF51905">
    <property type="entry name" value="FAD/NAD(P)-binding domain"/>
    <property type="match status" value="1"/>
</dbReference>
<evidence type="ECO:0000256" key="3">
    <source>
        <dbReference type="PIRSR" id="PIRSR601613-1"/>
    </source>
</evidence>
<comment type="cofactor">
    <cofactor evidence="1 4">
        <name>FAD</name>
        <dbReference type="ChEBI" id="CHEBI:57692"/>
    </cofactor>
</comment>